<feature type="domain" description="DUF4123" evidence="2">
    <location>
        <begin position="31"/>
        <end position="144"/>
    </location>
</feature>
<keyword evidence="4" id="KW-1185">Reference proteome</keyword>
<evidence type="ECO:0000313" key="4">
    <source>
        <dbReference type="Proteomes" id="UP000001962"/>
    </source>
</evidence>
<sequence>MPVHEWLTRIGERSHTVEGPGDGADGEWVGLIIDPHRIPEEALALYTLDGATDIVPLFAGTELRSLSAYGPWAARLTPGSPAFEQAEMLCRELALGWMCRPPGGALEPFVEQMQRLAVMDDADGGQSLVQVQQPEAWTALLASAPRTHFDLWLQVLGPVYTPTPTAGWRCWVGAEPRGPTSPPFLDHNQCRALDDAPLAWWLGQDLGIPLEAVPPDMLEQLRTLREAGIHLPDEWRRRLAKPGGAKDQTARSKPGAAGREAGT</sequence>
<dbReference type="HOGENOM" id="CLU_1056181_0_0_6"/>
<accession>Q0A9J4</accession>
<dbReference type="eggNOG" id="ENOG503481I">
    <property type="taxonomic scope" value="Bacteria"/>
</dbReference>
<dbReference type="EMBL" id="CP000453">
    <property type="protein sequence ID" value="ABI56493.1"/>
    <property type="molecule type" value="Genomic_DNA"/>
</dbReference>
<protein>
    <recommendedName>
        <fullName evidence="2">DUF4123 domain-containing protein</fullName>
    </recommendedName>
</protein>
<dbReference type="RefSeq" id="WP_011628888.1">
    <property type="nucleotide sequence ID" value="NC_008340.1"/>
</dbReference>
<dbReference type="Pfam" id="PF13503">
    <property type="entry name" value="DUF4123"/>
    <property type="match status" value="1"/>
</dbReference>
<evidence type="ECO:0000259" key="2">
    <source>
        <dbReference type="Pfam" id="PF13503"/>
    </source>
</evidence>
<gene>
    <name evidence="3" type="ordered locus">Mlg_1144</name>
</gene>
<proteinExistence type="predicted"/>
<dbReference type="KEGG" id="aeh:Mlg_1144"/>
<feature type="region of interest" description="Disordered" evidence="1">
    <location>
        <begin position="237"/>
        <end position="263"/>
    </location>
</feature>
<organism evidence="3 4">
    <name type="scientific">Alkalilimnicola ehrlichii (strain ATCC BAA-1101 / DSM 17681 / MLHE-1)</name>
    <dbReference type="NCBI Taxonomy" id="187272"/>
    <lineage>
        <taxon>Bacteria</taxon>
        <taxon>Pseudomonadati</taxon>
        <taxon>Pseudomonadota</taxon>
        <taxon>Gammaproteobacteria</taxon>
        <taxon>Chromatiales</taxon>
        <taxon>Ectothiorhodospiraceae</taxon>
        <taxon>Alkalilimnicola</taxon>
    </lineage>
</organism>
<reference evidence="4" key="1">
    <citation type="submission" date="2006-08" db="EMBL/GenBank/DDBJ databases">
        <title>Complete sequence of Alkalilimnicola ehrilichei MLHE-1.</title>
        <authorList>
            <person name="Copeland A."/>
            <person name="Lucas S."/>
            <person name="Lapidus A."/>
            <person name="Barry K."/>
            <person name="Detter J.C."/>
            <person name="Glavina del Rio T."/>
            <person name="Hammon N."/>
            <person name="Israni S."/>
            <person name="Dalin E."/>
            <person name="Tice H."/>
            <person name="Pitluck S."/>
            <person name="Sims D."/>
            <person name="Brettin T."/>
            <person name="Bruce D."/>
            <person name="Han C."/>
            <person name="Tapia R."/>
            <person name="Gilna P."/>
            <person name="Schmutz J."/>
            <person name="Larimer F."/>
            <person name="Land M."/>
            <person name="Hauser L."/>
            <person name="Kyrpides N."/>
            <person name="Mikhailova N."/>
            <person name="Oremland R.S."/>
            <person name="Hoeft S.E."/>
            <person name="Switzer-Blum J."/>
            <person name="Kulp T."/>
            <person name="King G."/>
            <person name="Tabita R."/>
            <person name="Witte B."/>
            <person name="Santini J.M."/>
            <person name="Basu P."/>
            <person name="Hollibaugh J.T."/>
            <person name="Xie G."/>
            <person name="Stolz J.F."/>
            <person name="Richardson P."/>
        </authorList>
    </citation>
    <scope>NUCLEOTIDE SEQUENCE [LARGE SCALE GENOMIC DNA]</scope>
    <source>
        <strain evidence="4">ATCC BAA-1101 / DSM 17681 / MLHE-1</strain>
    </source>
</reference>
<dbReference type="AlphaFoldDB" id="Q0A9J4"/>
<evidence type="ECO:0000313" key="3">
    <source>
        <dbReference type="EMBL" id="ABI56493.1"/>
    </source>
</evidence>
<dbReference type="InterPro" id="IPR025391">
    <property type="entry name" value="DUF4123"/>
</dbReference>
<name>Q0A9J4_ALKEH</name>
<evidence type="ECO:0000256" key="1">
    <source>
        <dbReference type="SAM" id="MobiDB-lite"/>
    </source>
</evidence>
<dbReference type="Proteomes" id="UP000001962">
    <property type="component" value="Chromosome"/>
</dbReference>